<comment type="caution">
    <text evidence="1">The sequence shown here is derived from an EMBL/GenBank/DDBJ whole genome shotgun (WGS) entry which is preliminary data.</text>
</comment>
<organism evidence="1 2">
    <name type="scientific">Dreissena polymorpha</name>
    <name type="common">Zebra mussel</name>
    <name type="synonym">Mytilus polymorpha</name>
    <dbReference type="NCBI Taxonomy" id="45954"/>
    <lineage>
        <taxon>Eukaryota</taxon>
        <taxon>Metazoa</taxon>
        <taxon>Spiralia</taxon>
        <taxon>Lophotrochozoa</taxon>
        <taxon>Mollusca</taxon>
        <taxon>Bivalvia</taxon>
        <taxon>Autobranchia</taxon>
        <taxon>Heteroconchia</taxon>
        <taxon>Euheterodonta</taxon>
        <taxon>Imparidentia</taxon>
        <taxon>Neoheterodontei</taxon>
        <taxon>Myida</taxon>
        <taxon>Dreissenoidea</taxon>
        <taxon>Dreissenidae</taxon>
        <taxon>Dreissena</taxon>
    </lineage>
</organism>
<protein>
    <submittedName>
        <fullName evidence="1">Uncharacterized protein</fullName>
    </submittedName>
</protein>
<dbReference type="AlphaFoldDB" id="A0A9D3YGV9"/>
<dbReference type="Proteomes" id="UP000828390">
    <property type="component" value="Unassembled WGS sequence"/>
</dbReference>
<evidence type="ECO:0000313" key="1">
    <source>
        <dbReference type="EMBL" id="KAH3698516.1"/>
    </source>
</evidence>
<proteinExistence type="predicted"/>
<gene>
    <name evidence="1" type="ORF">DPMN_086041</name>
</gene>
<evidence type="ECO:0000313" key="2">
    <source>
        <dbReference type="Proteomes" id="UP000828390"/>
    </source>
</evidence>
<sequence>MKTATVHVITDRKERIPIDVLITPTIAVPLPNVQKNITSLSYLRCLKLAHPVTAVT</sequence>
<reference evidence="1" key="1">
    <citation type="journal article" date="2019" name="bioRxiv">
        <title>The Genome of the Zebra Mussel, Dreissena polymorpha: A Resource for Invasive Species Research.</title>
        <authorList>
            <person name="McCartney M.A."/>
            <person name="Auch B."/>
            <person name="Kono T."/>
            <person name="Mallez S."/>
            <person name="Zhang Y."/>
            <person name="Obille A."/>
            <person name="Becker A."/>
            <person name="Abrahante J.E."/>
            <person name="Garbe J."/>
            <person name="Badalamenti J.P."/>
            <person name="Herman A."/>
            <person name="Mangelson H."/>
            <person name="Liachko I."/>
            <person name="Sullivan S."/>
            <person name="Sone E.D."/>
            <person name="Koren S."/>
            <person name="Silverstein K.A.T."/>
            <person name="Beckman K.B."/>
            <person name="Gohl D.M."/>
        </authorList>
    </citation>
    <scope>NUCLEOTIDE SEQUENCE</scope>
    <source>
        <strain evidence="1">Duluth1</strain>
        <tissue evidence="1">Whole animal</tissue>
    </source>
</reference>
<keyword evidence="2" id="KW-1185">Reference proteome</keyword>
<accession>A0A9D3YGV9</accession>
<reference evidence="1" key="2">
    <citation type="submission" date="2020-11" db="EMBL/GenBank/DDBJ databases">
        <authorList>
            <person name="McCartney M.A."/>
            <person name="Auch B."/>
            <person name="Kono T."/>
            <person name="Mallez S."/>
            <person name="Becker A."/>
            <person name="Gohl D.M."/>
            <person name="Silverstein K.A.T."/>
            <person name="Koren S."/>
            <person name="Bechman K.B."/>
            <person name="Herman A."/>
            <person name="Abrahante J.E."/>
            <person name="Garbe J."/>
        </authorList>
    </citation>
    <scope>NUCLEOTIDE SEQUENCE</scope>
    <source>
        <strain evidence="1">Duluth1</strain>
        <tissue evidence="1">Whole animal</tissue>
    </source>
</reference>
<dbReference type="EMBL" id="JAIWYP010000016">
    <property type="protein sequence ID" value="KAH3698516.1"/>
    <property type="molecule type" value="Genomic_DNA"/>
</dbReference>
<name>A0A9D3YGV9_DREPO</name>